<gene>
    <name evidence="1" type="ORF">GCM10009765_48090</name>
</gene>
<name>A0ABN2HT42_9ACTN</name>
<sequence>MSGDLFSVYDMRFYLSEDRSVREIDVRLLERECDALAVEGVLTLVGNGTYLVPPVG</sequence>
<reference evidence="1 2" key="1">
    <citation type="journal article" date="2019" name="Int. J. Syst. Evol. Microbiol.">
        <title>The Global Catalogue of Microorganisms (GCM) 10K type strain sequencing project: providing services to taxonomists for standard genome sequencing and annotation.</title>
        <authorList>
            <consortium name="The Broad Institute Genomics Platform"/>
            <consortium name="The Broad Institute Genome Sequencing Center for Infectious Disease"/>
            <person name="Wu L."/>
            <person name="Ma J."/>
        </authorList>
    </citation>
    <scope>NUCLEOTIDE SEQUENCE [LARGE SCALE GENOMIC DNA]</scope>
    <source>
        <strain evidence="1 2">JCM 14718</strain>
    </source>
</reference>
<keyword evidence="2" id="KW-1185">Reference proteome</keyword>
<proteinExistence type="predicted"/>
<evidence type="ECO:0000313" key="1">
    <source>
        <dbReference type="EMBL" id="GAA1693100.1"/>
    </source>
</evidence>
<evidence type="ECO:0000313" key="2">
    <source>
        <dbReference type="Proteomes" id="UP001500618"/>
    </source>
</evidence>
<comment type="caution">
    <text evidence="1">The sequence shown here is derived from an EMBL/GenBank/DDBJ whole genome shotgun (WGS) entry which is preliminary data.</text>
</comment>
<protein>
    <submittedName>
        <fullName evidence="1">Uncharacterized protein</fullName>
    </submittedName>
</protein>
<dbReference type="Proteomes" id="UP001500618">
    <property type="component" value="Unassembled WGS sequence"/>
</dbReference>
<accession>A0ABN2HT42</accession>
<organism evidence="1 2">
    <name type="scientific">Fodinicola feengrottensis</name>
    <dbReference type="NCBI Taxonomy" id="435914"/>
    <lineage>
        <taxon>Bacteria</taxon>
        <taxon>Bacillati</taxon>
        <taxon>Actinomycetota</taxon>
        <taxon>Actinomycetes</taxon>
        <taxon>Mycobacteriales</taxon>
        <taxon>Fodinicola</taxon>
    </lineage>
</organism>
<dbReference type="EMBL" id="BAAANY010000019">
    <property type="protein sequence ID" value="GAA1693100.1"/>
    <property type="molecule type" value="Genomic_DNA"/>
</dbReference>